<reference evidence="2" key="1">
    <citation type="submission" date="2022-03" db="EMBL/GenBank/DDBJ databases">
        <authorList>
            <person name="Martin C."/>
        </authorList>
    </citation>
    <scope>NUCLEOTIDE SEQUENCE</scope>
</reference>
<feature type="compositionally biased region" description="Polar residues" evidence="1">
    <location>
        <begin position="163"/>
        <end position="172"/>
    </location>
</feature>
<gene>
    <name evidence="2" type="ORF">OFUS_LOCUS7816</name>
</gene>
<dbReference type="SUPFAM" id="SSF56436">
    <property type="entry name" value="C-type lectin-like"/>
    <property type="match status" value="1"/>
</dbReference>
<dbReference type="InterPro" id="IPR016187">
    <property type="entry name" value="CTDL_fold"/>
</dbReference>
<feature type="region of interest" description="Disordered" evidence="1">
    <location>
        <begin position="163"/>
        <end position="185"/>
    </location>
</feature>
<dbReference type="AlphaFoldDB" id="A0A8J1Y292"/>
<dbReference type="EMBL" id="CAIIXF020000004">
    <property type="protein sequence ID" value="CAH1781212.1"/>
    <property type="molecule type" value="Genomic_DNA"/>
</dbReference>
<dbReference type="OrthoDB" id="6133475at2759"/>
<dbReference type="CDD" id="cd00037">
    <property type="entry name" value="CLECT"/>
    <property type="match status" value="1"/>
</dbReference>
<evidence type="ECO:0000313" key="2">
    <source>
        <dbReference type="EMBL" id="CAH1781212.1"/>
    </source>
</evidence>
<dbReference type="Proteomes" id="UP000749559">
    <property type="component" value="Unassembled WGS sequence"/>
</dbReference>
<name>A0A8J1Y292_OWEFU</name>
<dbReference type="Gene3D" id="3.10.100.10">
    <property type="entry name" value="Mannose-Binding Protein A, subunit A"/>
    <property type="match status" value="1"/>
</dbReference>
<protein>
    <submittedName>
        <fullName evidence="2">Uncharacterized protein</fullName>
    </submittedName>
</protein>
<dbReference type="InterPro" id="IPR016186">
    <property type="entry name" value="C-type_lectin-like/link_sf"/>
</dbReference>
<feature type="compositionally biased region" description="Basic and acidic residues" evidence="1">
    <location>
        <begin position="173"/>
        <end position="185"/>
    </location>
</feature>
<evidence type="ECO:0000256" key="1">
    <source>
        <dbReference type="SAM" id="MobiDB-lite"/>
    </source>
</evidence>
<sequence length="185" mass="20775">MRVMLQCVLTITCMTSLSDTTELLEHMFRRVRDEKFIPDGKVGIGHLKNIVINTPLDCAVECLKTSTCARINVGKLTETEWSCDLFGWGTGTKTTSPNDQHWTIINECEGGFLTNIYEGSSYCIIEEQLEWKDAEMKCIEYDAHLVAIETSNEQTSLVNYLENNSGPASSGAKSKDPAEIMRRPR</sequence>
<evidence type="ECO:0000313" key="3">
    <source>
        <dbReference type="Proteomes" id="UP000749559"/>
    </source>
</evidence>
<proteinExistence type="predicted"/>
<keyword evidence="3" id="KW-1185">Reference proteome</keyword>
<comment type="caution">
    <text evidence="2">The sequence shown here is derived from an EMBL/GenBank/DDBJ whole genome shotgun (WGS) entry which is preliminary data.</text>
</comment>
<organism evidence="2 3">
    <name type="scientific">Owenia fusiformis</name>
    <name type="common">Polychaete worm</name>
    <dbReference type="NCBI Taxonomy" id="6347"/>
    <lineage>
        <taxon>Eukaryota</taxon>
        <taxon>Metazoa</taxon>
        <taxon>Spiralia</taxon>
        <taxon>Lophotrochozoa</taxon>
        <taxon>Annelida</taxon>
        <taxon>Polychaeta</taxon>
        <taxon>Sedentaria</taxon>
        <taxon>Canalipalpata</taxon>
        <taxon>Sabellida</taxon>
        <taxon>Oweniida</taxon>
        <taxon>Oweniidae</taxon>
        <taxon>Owenia</taxon>
    </lineage>
</organism>
<accession>A0A8J1Y292</accession>